<name>A0A433DDR1_9FUNG</name>
<proteinExistence type="predicted"/>
<evidence type="ECO:0000313" key="2">
    <source>
        <dbReference type="EMBL" id="RUP48992.1"/>
    </source>
</evidence>
<accession>A0A433DDR1</accession>
<reference evidence="2 3" key="1">
    <citation type="journal article" date="2018" name="New Phytol.">
        <title>Phylogenomics of Endogonaceae and evolution of mycorrhizas within Mucoromycota.</title>
        <authorList>
            <person name="Chang Y."/>
            <person name="Desiro A."/>
            <person name="Na H."/>
            <person name="Sandor L."/>
            <person name="Lipzen A."/>
            <person name="Clum A."/>
            <person name="Barry K."/>
            <person name="Grigoriev I.V."/>
            <person name="Martin F.M."/>
            <person name="Stajich J.E."/>
            <person name="Smith M.E."/>
            <person name="Bonito G."/>
            <person name="Spatafora J.W."/>
        </authorList>
    </citation>
    <scope>NUCLEOTIDE SEQUENCE [LARGE SCALE GENOMIC DNA]</scope>
    <source>
        <strain evidence="2 3">GMNB39</strain>
    </source>
</reference>
<evidence type="ECO:0000313" key="3">
    <source>
        <dbReference type="Proteomes" id="UP000268093"/>
    </source>
</evidence>
<keyword evidence="3" id="KW-1185">Reference proteome</keyword>
<feature type="region of interest" description="Disordered" evidence="1">
    <location>
        <begin position="352"/>
        <end position="378"/>
    </location>
</feature>
<feature type="compositionally biased region" description="Polar residues" evidence="1">
    <location>
        <begin position="677"/>
        <end position="689"/>
    </location>
</feature>
<organism evidence="2 3">
    <name type="scientific">Jimgerdemannia flammicorona</name>
    <dbReference type="NCBI Taxonomy" id="994334"/>
    <lineage>
        <taxon>Eukaryota</taxon>
        <taxon>Fungi</taxon>
        <taxon>Fungi incertae sedis</taxon>
        <taxon>Mucoromycota</taxon>
        <taxon>Mucoromycotina</taxon>
        <taxon>Endogonomycetes</taxon>
        <taxon>Endogonales</taxon>
        <taxon>Endogonaceae</taxon>
        <taxon>Jimgerdemannia</taxon>
    </lineage>
</organism>
<feature type="region of interest" description="Disordered" evidence="1">
    <location>
        <begin position="663"/>
        <end position="728"/>
    </location>
</feature>
<gene>
    <name evidence="2" type="ORF">BC936DRAFT_143509</name>
</gene>
<dbReference type="Proteomes" id="UP000268093">
    <property type="component" value="Unassembled WGS sequence"/>
</dbReference>
<dbReference type="OrthoDB" id="2104804at2759"/>
<feature type="compositionally biased region" description="Polar residues" evidence="1">
    <location>
        <begin position="711"/>
        <end position="722"/>
    </location>
</feature>
<protein>
    <submittedName>
        <fullName evidence="2">Uncharacterized protein</fullName>
    </submittedName>
</protein>
<sequence length="953" mass="107203">MPTHKPPSSWQRWGAILASRRWNPKYHALNTSSSQLPIANNPPHRRMSLRYCYCSLLLLAILSTVYPIYSRVTQYLHNHYELQPEDEWIITIFPEVEAQMRAEWAAAGRTWPKHNDEKPDTGPIYQLWNPLDQYACRSHAPPLSLLRTLMYENLPDADADRRERHLANSDMRDPGHGAYVLLHDDFTRNAQAELNPGQRFCVRVVVPPPRDPAILNDPARSAYVPHPGSLWDSIMMHAESRTVNLSVSLTLRQWDGHRRVWEKIAGETAEAGTVPVPHELVSRNATHVYEVDMKLIDPGRYQIVTRLEYVDGRWNFENAPIVAYIPDLLPTPHGFSITVAPGPISSEALRKLPEEPETQDEIETEDDEGLSVTSAPASLGTSVTSIPASLGASVTSAPSSLGASVTSVPSSLGANVTSAPASLGASVPADVQSYLNHFNLPLCTRADHPGRWLKLHDFPQHIRDEADPAGLMSDGSFWAPYSCQLRRYSYAEFTRCISRRYPLMHWFGDSNMRRALKKFITGGEWCSSTDQKQRNEGGLRACECEDYMEEGWNETLLNAGLRMNVVELTNEAQADKELDDVGGTPWDKEGLDEEGKVRSMKSEIWYYKWEGLTALGGPPWDGLFEEFPNATVLLQQVNGLKLNRAWMERWGVTPEEIGLEEVDGEVAMTKRDVDDAASSNSEEGTNTKRSVGDGTEDLSKTSEGPAKRWMASNNGIATSTTPLHLDPFTNETIMFPHPRDGEEGTKTKRDVDDGMQENLLKVPNALTKRWMALNNRTTTSTAPPHSGPFSNEPMFPHLSLHKRWYLTLAPPQLLIVSLGNWDAAWMPFEDFVRELERLVAYLRQRYVAYGVPILYRSAQYFCCHIDESEHHRKFSTSRVQAYDRVAKEVLARRVGAKGWDVYALGEQRAWVDKLASVGCSSNHAPPDLVEAENQVLMNGLCNVGWFDEFESDG</sequence>
<comment type="caution">
    <text evidence="2">The sequence shown here is derived from an EMBL/GenBank/DDBJ whole genome shotgun (WGS) entry which is preliminary data.</text>
</comment>
<dbReference type="EMBL" id="RBNI01002713">
    <property type="protein sequence ID" value="RUP48992.1"/>
    <property type="molecule type" value="Genomic_DNA"/>
</dbReference>
<evidence type="ECO:0000256" key="1">
    <source>
        <dbReference type="SAM" id="MobiDB-lite"/>
    </source>
</evidence>
<feature type="compositionally biased region" description="Acidic residues" evidence="1">
    <location>
        <begin position="355"/>
        <end position="369"/>
    </location>
</feature>
<dbReference type="AlphaFoldDB" id="A0A433DDR1"/>